<organism evidence="1 2">
    <name type="scientific">Cellulomonas aerilata</name>
    <dbReference type="NCBI Taxonomy" id="515326"/>
    <lineage>
        <taxon>Bacteria</taxon>
        <taxon>Bacillati</taxon>
        <taxon>Actinomycetota</taxon>
        <taxon>Actinomycetes</taxon>
        <taxon>Micrococcales</taxon>
        <taxon>Cellulomonadaceae</taxon>
        <taxon>Cellulomonas</taxon>
    </lineage>
</organism>
<dbReference type="AlphaFoldDB" id="A0A512DBW8"/>
<protein>
    <recommendedName>
        <fullName evidence="3">Integrase SAM-like N-terminal domain-containing protein</fullName>
    </recommendedName>
</protein>
<sequence>MRAGEGLRAYAERRIEERPGLSERTVRFWRGFLRRHIAPQLASTEPDGRARQG</sequence>
<evidence type="ECO:0008006" key="3">
    <source>
        <dbReference type="Google" id="ProtNLM"/>
    </source>
</evidence>
<dbReference type="Proteomes" id="UP000321181">
    <property type="component" value="Unassembled WGS sequence"/>
</dbReference>
<dbReference type="EMBL" id="BJYY01000013">
    <property type="protein sequence ID" value="GEO33972.1"/>
    <property type="molecule type" value="Genomic_DNA"/>
</dbReference>
<comment type="caution">
    <text evidence="1">The sequence shown here is derived from an EMBL/GenBank/DDBJ whole genome shotgun (WGS) entry which is preliminary data.</text>
</comment>
<gene>
    <name evidence="1" type="ORF">CAE01nite_16970</name>
</gene>
<evidence type="ECO:0000313" key="1">
    <source>
        <dbReference type="EMBL" id="GEO33972.1"/>
    </source>
</evidence>
<evidence type="ECO:0000313" key="2">
    <source>
        <dbReference type="Proteomes" id="UP000321181"/>
    </source>
</evidence>
<proteinExistence type="predicted"/>
<accession>A0A512DBW8</accession>
<reference evidence="1 2" key="1">
    <citation type="submission" date="2019-07" db="EMBL/GenBank/DDBJ databases">
        <title>Whole genome shotgun sequence of Cellulomonas aerilata NBRC 106308.</title>
        <authorList>
            <person name="Hosoyama A."/>
            <person name="Uohara A."/>
            <person name="Ohji S."/>
            <person name="Ichikawa N."/>
        </authorList>
    </citation>
    <scope>NUCLEOTIDE SEQUENCE [LARGE SCALE GENOMIC DNA]</scope>
    <source>
        <strain evidence="1 2">NBRC 106308</strain>
    </source>
</reference>
<name>A0A512DBW8_9CELL</name>
<keyword evidence="2" id="KW-1185">Reference proteome</keyword>